<accession>A0A5N7CPC8</accession>
<dbReference type="Proteomes" id="UP000326877">
    <property type="component" value="Unassembled WGS sequence"/>
</dbReference>
<keyword evidence="1" id="KW-0472">Membrane</keyword>
<dbReference type="EMBL" id="ML735216">
    <property type="protein sequence ID" value="KAE8396132.1"/>
    <property type="molecule type" value="Genomic_DNA"/>
</dbReference>
<keyword evidence="1" id="KW-1133">Transmembrane helix</keyword>
<reference evidence="2" key="1">
    <citation type="submission" date="2019-04" db="EMBL/GenBank/DDBJ databases">
        <title>Friends and foes A comparative genomics studyof 23 Aspergillus species from section Flavi.</title>
        <authorList>
            <consortium name="DOE Joint Genome Institute"/>
            <person name="Kjaerbolling I."/>
            <person name="Vesth T."/>
            <person name="Frisvad J.C."/>
            <person name="Nybo J.L."/>
            <person name="Theobald S."/>
            <person name="Kildgaard S."/>
            <person name="Isbrandt T."/>
            <person name="Kuo A."/>
            <person name="Sato A."/>
            <person name="Lyhne E.K."/>
            <person name="Kogle M.E."/>
            <person name="Wiebenga A."/>
            <person name="Kun R.S."/>
            <person name="Lubbers R.J."/>
            <person name="Makela M.R."/>
            <person name="Barry K."/>
            <person name="Chovatia M."/>
            <person name="Clum A."/>
            <person name="Daum C."/>
            <person name="Haridas S."/>
            <person name="He G."/>
            <person name="LaButti K."/>
            <person name="Lipzen A."/>
            <person name="Mondo S."/>
            <person name="Riley R."/>
            <person name="Salamov A."/>
            <person name="Simmons B.A."/>
            <person name="Magnuson J.K."/>
            <person name="Henrissat B."/>
            <person name="Mortensen U.H."/>
            <person name="Larsen T.O."/>
            <person name="Devries R.P."/>
            <person name="Grigoriev I.V."/>
            <person name="Machida M."/>
            <person name="Baker S.E."/>
            <person name="Andersen M.R."/>
        </authorList>
    </citation>
    <scope>NUCLEOTIDE SEQUENCE [LARGE SCALE GENOMIC DNA]</scope>
    <source>
        <strain evidence="2">IBT 14317</strain>
    </source>
</reference>
<dbReference type="OrthoDB" id="3235083at2759"/>
<organism evidence="2">
    <name type="scientific">Petromyces alliaceus</name>
    <name type="common">Aspergillus alliaceus</name>
    <dbReference type="NCBI Taxonomy" id="209559"/>
    <lineage>
        <taxon>Eukaryota</taxon>
        <taxon>Fungi</taxon>
        <taxon>Dikarya</taxon>
        <taxon>Ascomycota</taxon>
        <taxon>Pezizomycotina</taxon>
        <taxon>Eurotiomycetes</taxon>
        <taxon>Eurotiomycetidae</taxon>
        <taxon>Eurotiales</taxon>
        <taxon>Aspergillaceae</taxon>
        <taxon>Aspergillus</taxon>
        <taxon>Aspergillus subgen. Circumdati</taxon>
    </lineage>
</organism>
<feature type="transmembrane region" description="Helical" evidence="1">
    <location>
        <begin position="1298"/>
        <end position="1318"/>
    </location>
</feature>
<gene>
    <name evidence="2" type="ORF">BDV23DRAFT_168392</name>
</gene>
<proteinExistence type="predicted"/>
<dbReference type="SUPFAM" id="SSF48371">
    <property type="entry name" value="ARM repeat"/>
    <property type="match status" value="1"/>
</dbReference>
<evidence type="ECO:0000313" key="2">
    <source>
        <dbReference type="EMBL" id="KAE8396132.1"/>
    </source>
</evidence>
<name>A0A5N7CPC8_PETAA</name>
<evidence type="ECO:0000256" key="1">
    <source>
        <dbReference type="SAM" id="Phobius"/>
    </source>
</evidence>
<dbReference type="InterPro" id="IPR016024">
    <property type="entry name" value="ARM-type_fold"/>
</dbReference>
<sequence>MAGPEQSHLSIRQDGYDFVVSTTQGSLNSGLKEFLDKVDQPTTEICLIIGSDGTIREAITLDELKERSSGVDPFTIPHDTDWKDDKIQALFNARFVVGIRFQLGLPSTALPKDLPDVIELGRDARNIKFRLMSKEFVIVVNNPLNGWVDGSWEVLKQSDRVKGKSQMWLFETTATLHALENLSGTAFSLQQLMSNLDSMVVQNIPEIKGIAKETLAYQALDSDPSNLVMTAYERQVTSHNNPLASTLDNVCMTNNHLLPAAYAFEWNWVTEDQVDEIHSVLALNQTVLTNIFTEQLLRLIPDFCCAFNGAWTRSHPPVYLGVTFYPGQDPEIQMVSTGDTTLAMTYKFYTEEVQETRSFQAKGFKASEEYTCSLSMEQNSIKVEHTIKIQLGGSRESYGLAVDAGGTLLLSRNKLSVCKNDKLDARAFEKYKLGVTVRDIHDFADMIEDAFIEDRPFNQLQNFVFPGSKIFTFTNARISDYQDMVYDLQYLPPTGSNSKSTLEDATGLRITHSSELMENYLHTENQSPTGHFEALQTDNENSHALVFAIGSDGDFYAWQECSGETTTGWKRHDLSLSTLRRHFAPGDDATVRTFGVGQSPLDGSIGMAMGVDSGGVDNLYISLGNSSSNVSWIKRPTWISVPFDSMSDRKDFRIVKIMFSETAYNIQYLMVDINTGISGHQIVRYHIDLEKSKGKAWVKHDLAIDLKPGTYYSIVSHKLKERVDSVYTAGSIAGAPQLVYEPIINVYSDDVPPTVTRLRLPDREPPTAIATVQDMNSSSNLYEATDLYMIAGEVMLKEDIFSGTDSLHTIEFDNIEVFYVSCYINKITDPALWSYPIPLLSDAVRISPYINRVNGGNTIFTYTTNTKTKTWKIYSIQIKPVSKPEPEPVKSFLLYLTTVTLLDTNNQPAIKNTYRSILSIYIPQDSETTTINPMDKAFSRVSDLDTTDRIRRTTYPVNIVAGGMLDKDKEPLINPETSQKNINSAAEIIKDIFRYLKKAAKKVIEVIKDAATNAWKFITNIAGKVYNAVLDTVDAIIGAVIWIFNAIKTAIEAIIHFIKDWAESPPDNSSQDPTRDYNMSSLLFINHFRGQADKIQVKSALPELITHTKADKLIKVLLDTISDKGKVLSGVYKDLQELATSFKSLSIKDIIKRITAILESTLISSVKVVADTLFHVLSVLTSSALDLLDTKLYIPIISNILNTIGIPGISFLDLFCWIGAVEYTVMYKIISSEAPFPDTSNIRDIITADSWDKLNTKIVYRLGHGISSLFLSTTTFAKSAEALYLTGSNPWSKPASVIAARLAVSTAITVIVIGRSLLFSGSIQEKHAAPSSKFKGLALNNRQASNSIIQSVLVMPALFVTASQERSAAIISEVTEIAKYTATVSYTVAVNLKHPELKVFPVTVMAAANVTGAGLQTARAAFLN</sequence>
<protein>
    <submittedName>
        <fullName evidence="2">Uncharacterized protein</fullName>
    </submittedName>
</protein>
<keyword evidence="1" id="KW-0812">Transmembrane</keyword>